<evidence type="ECO:0000256" key="1">
    <source>
        <dbReference type="ARBA" id="ARBA00022603"/>
    </source>
</evidence>
<dbReference type="GO" id="GO:0008171">
    <property type="term" value="F:O-methyltransferase activity"/>
    <property type="evidence" value="ECO:0007669"/>
    <property type="project" value="InterPro"/>
</dbReference>
<dbReference type="Proteomes" id="UP000323067">
    <property type="component" value="Chromosome iii"/>
</dbReference>
<dbReference type="InterPro" id="IPR036388">
    <property type="entry name" value="WH-like_DNA-bd_sf"/>
</dbReference>
<dbReference type="InterPro" id="IPR029063">
    <property type="entry name" value="SAM-dependent_MTases_sf"/>
</dbReference>
<feature type="domain" description="O-methyltransferase C-terminal" evidence="5">
    <location>
        <begin position="236"/>
        <end position="381"/>
    </location>
</feature>
<dbReference type="PANTHER" id="PTHR43712:SF11">
    <property type="entry name" value="O-METHYLTRANSFERASE (AFU_ORTHOLOGUE AFUA_2G17820)-RELATED"/>
    <property type="match status" value="1"/>
</dbReference>
<dbReference type="SUPFAM" id="SSF46785">
    <property type="entry name" value="Winged helix' DNA-binding domain"/>
    <property type="match status" value="1"/>
</dbReference>
<dbReference type="InterPro" id="IPR016461">
    <property type="entry name" value="COMT-like"/>
</dbReference>
<keyword evidence="2 6" id="KW-0808">Transferase</keyword>
<keyword evidence="1 6" id="KW-0489">Methyltransferase</keyword>
<dbReference type="VEuPathDB" id="FungiDB:CCM_08513"/>
<dbReference type="EMBL" id="CP023326">
    <property type="protein sequence ID" value="ATY66341.1"/>
    <property type="molecule type" value="Genomic_DNA"/>
</dbReference>
<sequence>MDTLATAKALAEARAVVAGLEAYDGSVAAHQALLSRASAVRAAMEAPYDTATRWLENMSVGAAMNLVVRTGAFQKFPALGTGGSISAADLAAACGVDTSVMTRAVRVLVANGLFAETGADTYAHNAGSAAFAPGAGLGGFVGVCVDIMQAWAGLPRYCSTHAPEALYDPKRTPFACAAGMEGRTYYEVLETDPARRALWDGTLQAMASNFPVLGMFPFRERLRAQDGGGGGRHRADIVDVGGGRGQALLAIQGDGEGVFSGRLVLQDLPTVIDTLKPEDIPGIEPMAYDIFTPQPVQGARVYLMRRLLHDFYDREAVKILRNTAAAMAPDSRLVICDMLVPDRVQVHGPMTLYWLDFSLLTIGGKERSRSEFEDVCAQAGLEIVDIYPSAGDNTVMLETRLKSR</sequence>
<evidence type="ECO:0000313" key="6">
    <source>
        <dbReference type="EMBL" id="ATY66341.1"/>
    </source>
</evidence>
<dbReference type="InterPro" id="IPR001077">
    <property type="entry name" value="COMT_C"/>
</dbReference>
<dbReference type="VEuPathDB" id="FungiDB:A9K55_002050"/>
<dbReference type="OrthoDB" id="1535081at2759"/>
<dbReference type="SUPFAM" id="SSF53335">
    <property type="entry name" value="S-adenosyl-L-methionine-dependent methyltransferases"/>
    <property type="match status" value="1"/>
</dbReference>
<name>A0A2H4STB2_CORMI</name>
<gene>
    <name evidence="6" type="ORF">A9K55_002050</name>
</gene>
<dbReference type="Pfam" id="PF00891">
    <property type="entry name" value="Methyltransf_2"/>
    <property type="match status" value="1"/>
</dbReference>
<dbReference type="PIRSF" id="PIRSF005739">
    <property type="entry name" value="O-mtase"/>
    <property type="match status" value="1"/>
</dbReference>
<dbReference type="InterPro" id="IPR036390">
    <property type="entry name" value="WH_DNA-bd_sf"/>
</dbReference>
<keyword evidence="3" id="KW-0949">S-adenosyl-L-methionine</keyword>
<dbReference type="AlphaFoldDB" id="A0A2H4STB2"/>
<dbReference type="GO" id="GO:0032259">
    <property type="term" value="P:methylation"/>
    <property type="evidence" value="ECO:0007669"/>
    <property type="project" value="UniProtKB-KW"/>
</dbReference>
<dbReference type="PROSITE" id="PS51683">
    <property type="entry name" value="SAM_OMT_II"/>
    <property type="match status" value="1"/>
</dbReference>
<evidence type="ECO:0000313" key="7">
    <source>
        <dbReference type="Proteomes" id="UP000323067"/>
    </source>
</evidence>
<dbReference type="Gene3D" id="3.40.50.150">
    <property type="entry name" value="Vaccinia Virus protein VP39"/>
    <property type="match status" value="1"/>
</dbReference>
<proteinExistence type="predicted"/>
<accession>A0A2H4STB2</accession>
<evidence type="ECO:0000256" key="4">
    <source>
        <dbReference type="PIRSR" id="PIRSR005739-1"/>
    </source>
</evidence>
<reference evidence="6 7" key="1">
    <citation type="journal article" date="2017" name="BMC Genomics">
        <title>Chromosome level assembly and secondary metabolite potential of the parasitic fungus Cordyceps militaris.</title>
        <authorList>
            <person name="Kramer G.J."/>
            <person name="Nodwell J.R."/>
        </authorList>
    </citation>
    <scope>NUCLEOTIDE SEQUENCE [LARGE SCALE GENOMIC DNA]</scope>
    <source>
        <strain evidence="6 7">ATCC 34164</strain>
    </source>
</reference>
<feature type="active site" description="Proton acceptor" evidence="4">
    <location>
        <position position="309"/>
    </location>
</feature>
<protein>
    <submittedName>
        <fullName evidence="6">O-methyltransferase family 2</fullName>
    </submittedName>
</protein>
<dbReference type="Gene3D" id="1.10.10.10">
    <property type="entry name" value="Winged helix-like DNA-binding domain superfamily/Winged helix DNA-binding domain"/>
    <property type="match status" value="1"/>
</dbReference>
<evidence type="ECO:0000256" key="3">
    <source>
        <dbReference type="ARBA" id="ARBA00022691"/>
    </source>
</evidence>
<organism evidence="6 7">
    <name type="scientific">Cordyceps militaris</name>
    <name type="common">Caterpillar fungus</name>
    <name type="synonym">Clavaria militaris</name>
    <dbReference type="NCBI Taxonomy" id="73501"/>
    <lineage>
        <taxon>Eukaryota</taxon>
        <taxon>Fungi</taxon>
        <taxon>Dikarya</taxon>
        <taxon>Ascomycota</taxon>
        <taxon>Pezizomycotina</taxon>
        <taxon>Sordariomycetes</taxon>
        <taxon>Hypocreomycetidae</taxon>
        <taxon>Hypocreales</taxon>
        <taxon>Cordycipitaceae</taxon>
        <taxon>Cordyceps</taxon>
    </lineage>
</organism>
<dbReference type="PANTHER" id="PTHR43712">
    <property type="entry name" value="PUTATIVE (AFU_ORTHOLOGUE AFUA_4G14580)-RELATED"/>
    <property type="match status" value="1"/>
</dbReference>
<evidence type="ECO:0000259" key="5">
    <source>
        <dbReference type="Pfam" id="PF00891"/>
    </source>
</evidence>
<evidence type="ECO:0000256" key="2">
    <source>
        <dbReference type="ARBA" id="ARBA00022679"/>
    </source>
</evidence>